<dbReference type="Pfam" id="PF03176">
    <property type="entry name" value="MMPL"/>
    <property type="match status" value="2"/>
</dbReference>
<dbReference type="SUPFAM" id="SSF82866">
    <property type="entry name" value="Multidrug efflux transporter AcrB transmembrane domain"/>
    <property type="match status" value="2"/>
</dbReference>
<sequence>MESAIIQHLFHARWRWFFISLVILVAASAGLKHLTFDSSTAFFFGEDHPDMQRWRAFTDIYGDADRALLMIQHKDGQSLLSDKKYLALIESATAELELAPHVVRVESLSNYQHSWAEDDDLYVEALIEDAADKSADDVQAIESLALNDPATRYRLVSPAGDATVVVMTANFDETLGHVEQQKQVVTTYVQQIRDQIRAQYPELNVYTNGNVVGNATTMVLAVEDIKLFIPLMYLVIYTLLAILLRSLLSMLTIAFTASFCAVSALGIASWLGITLSPLSISAVSIVVITTVAHCVHIVLAYLEFYRGGMEKMAAMAESYRINLQPVFFTSVTTALGFLSMNISEMQPSRDLGNIVAIGVVISFMFSLTLLPTFLWMMPVRSKANAESILNRISNWSSEKVIRHSHGMLWVSLLVSAGLAWAASTNIITERMTENIKPPHPYRTSTDAFDNALGGVYTLQYSIQAIGAGGISEPDYLNALDTFTQWLRKQPEITSVHSYVDVIKRLNRNMHANDSAWYQVPEDRQLASQYLLLYNFSLPAGQDLTNQINADESATRLVVSLPSMPANNMVDLQDRIYAWQQRHLPEYMRDYGTSDASMWSHLALNVLGNSLLSAFTALFFISLVLMGILRSFKYGVISLAPNMLPGIAGFGFWALYNGEINLALMNVLCITIGIVVDDTVHFLSKYIRARKEQGLNAEDAVRYAFRHVGPAILVTTLVLTLGFGSLTLSPFLANANMGMMIAIIIFAALIYDYFLLPALLLVLDRNGPAPSKP</sequence>
<reference evidence="8 9" key="1">
    <citation type="submission" date="2019-11" db="EMBL/GenBank/DDBJ databases">
        <authorList>
            <person name="Holert J."/>
        </authorList>
    </citation>
    <scope>NUCLEOTIDE SEQUENCE [LARGE SCALE GENOMIC DNA]</scope>
    <source>
        <strain evidence="8">SB11_3</strain>
    </source>
</reference>
<evidence type="ECO:0000313" key="8">
    <source>
        <dbReference type="EMBL" id="CAA0082355.1"/>
    </source>
</evidence>
<accession>A0A5S9MYY2</accession>
<feature type="transmembrane region" description="Helical" evidence="6">
    <location>
        <begin position="710"/>
        <end position="732"/>
    </location>
</feature>
<feature type="transmembrane region" description="Helical" evidence="6">
    <location>
        <begin position="251"/>
        <end position="273"/>
    </location>
</feature>
<feature type="transmembrane region" description="Helical" evidence="6">
    <location>
        <begin position="635"/>
        <end position="655"/>
    </location>
</feature>
<name>A0A5S9MYY2_9GAMM</name>
<dbReference type="Proteomes" id="UP000441399">
    <property type="component" value="Unassembled WGS sequence"/>
</dbReference>
<dbReference type="Gene3D" id="1.20.1640.10">
    <property type="entry name" value="Multidrug efflux transporter AcrB transmembrane domain"/>
    <property type="match status" value="2"/>
</dbReference>
<comment type="subcellular location">
    <subcellularLocation>
        <location evidence="1">Cell membrane</location>
        <topology evidence="1">Multi-pass membrane protein</topology>
    </subcellularLocation>
</comment>
<feature type="transmembrane region" description="Helical" evidence="6">
    <location>
        <begin position="12"/>
        <end position="31"/>
    </location>
</feature>
<evidence type="ECO:0000313" key="9">
    <source>
        <dbReference type="Proteomes" id="UP000441399"/>
    </source>
</evidence>
<feature type="transmembrane region" description="Helical" evidence="6">
    <location>
        <begin position="227"/>
        <end position="244"/>
    </location>
</feature>
<proteinExistence type="predicted"/>
<keyword evidence="2" id="KW-1003">Cell membrane</keyword>
<evidence type="ECO:0000256" key="5">
    <source>
        <dbReference type="ARBA" id="ARBA00023136"/>
    </source>
</evidence>
<keyword evidence="4 6" id="KW-1133">Transmembrane helix</keyword>
<evidence type="ECO:0000256" key="2">
    <source>
        <dbReference type="ARBA" id="ARBA00022475"/>
    </source>
</evidence>
<protein>
    <recommendedName>
        <fullName evidence="7">SSD domain-containing protein</fullName>
    </recommendedName>
</protein>
<feature type="transmembrane region" description="Helical" evidence="6">
    <location>
        <begin position="354"/>
        <end position="379"/>
    </location>
</feature>
<evidence type="ECO:0000256" key="6">
    <source>
        <dbReference type="SAM" id="Phobius"/>
    </source>
</evidence>
<feature type="domain" description="SSD" evidence="7">
    <location>
        <begin position="255"/>
        <end position="376"/>
    </location>
</feature>
<evidence type="ECO:0000259" key="7">
    <source>
        <dbReference type="PROSITE" id="PS50156"/>
    </source>
</evidence>
<feature type="transmembrane region" description="Helical" evidence="6">
    <location>
        <begin position="323"/>
        <end position="342"/>
    </location>
</feature>
<dbReference type="EMBL" id="CACSIO010000001">
    <property type="protein sequence ID" value="CAA0082355.1"/>
    <property type="molecule type" value="Genomic_DNA"/>
</dbReference>
<feature type="transmembrane region" description="Helical" evidence="6">
    <location>
        <begin position="279"/>
        <end position="302"/>
    </location>
</feature>
<dbReference type="AlphaFoldDB" id="A0A5S9MYY2"/>
<dbReference type="OrthoDB" id="9803781at2"/>
<dbReference type="PANTHER" id="PTHR33406:SF12">
    <property type="entry name" value="BLR2997 PROTEIN"/>
    <property type="match status" value="1"/>
</dbReference>
<evidence type="ECO:0000256" key="3">
    <source>
        <dbReference type="ARBA" id="ARBA00022692"/>
    </source>
</evidence>
<keyword evidence="3 6" id="KW-0812">Transmembrane</keyword>
<feature type="transmembrane region" description="Helical" evidence="6">
    <location>
        <begin position="738"/>
        <end position="762"/>
    </location>
</feature>
<feature type="transmembrane region" description="Helical" evidence="6">
    <location>
        <begin position="661"/>
        <end position="682"/>
    </location>
</feature>
<keyword evidence="5 6" id="KW-0472">Membrane</keyword>
<dbReference type="InterPro" id="IPR000731">
    <property type="entry name" value="SSD"/>
</dbReference>
<dbReference type="InterPro" id="IPR004869">
    <property type="entry name" value="MMPL_dom"/>
</dbReference>
<organism evidence="8 9">
    <name type="scientific">BD1-7 clade bacterium</name>
    <dbReference type="NCBI Taxonomy" id="2029982"/>
    <lineage>
        <taxon>Bacteria</taxon>
        <taxon>Pseudomonadati</taxon>
        <taxon>Pseudomonadota</taxon>
        <taxon>Gammaproteobacteria</taxon>
        <taxon>Cellvibrionales</taxon>
        <taxon>Spongiibacteraceae</taxon>
        <taxon>BD1-7 clade</taxon>
    </lineage>
</organism>
<evidence type="ECO:0000256" key="1">
    <source>
        <dbReference type="ARBA" id="ARBA00004651"/>
    </source>
</evidence>
<evidence type="ECO:0000256" key="4">
    <source>
        <dbReference type="ARBA" id="ARBA00022989"/>
    </source>
</evidence>
<feature type="transmembrane region" description="Helical" evidence="6">
    <location>
        <begin position="400"/>
        <end position="422"/>
    </location>
</feature>
<gene>
    <name evidence="8" type="ORF">OPDIPICF_00406</name>
</gene>
<dbReference type="GO" id="GO:0005886">
    <property type="term" value="C:plasma membrane"/>
    <property type="evidence" value="ECO:0007669"/>
    <property type="project" value="UniProtKB-SubCell"/>
</dbReference>
<dbReference type="PANTHER" id="PTHR33406">
    <property type="entry name" value="MEMBRANE PROTEIN MJ1562-RELATED"/>
    <property type="match status" value="1"/>
</dbReference>
<keyword evidence="9" id="KW-1185">Reference proteome</keyword>
<feature type="transmembrane region" description="Helical" evidence="6">
    <location>
        <begin position="610"/>
        <end position="628"/>
    </location>
</feature>
<dbReference type="PROSITE" id="PS50156">
    <property type="entry name" value="SSD"/>
    <property type="match status" value="2"/>
</dbReference>
<feature type="domain" description="SSD" evidence="7">
    <location>
        <begin position="669"/>
        <end position="761"/>
    </location>
</feature>
<dbReference type="InterPro" id="IPR050545">
    <property type="entry name" value="Mycobact_MmpL"/>
</dbReference>